<keyword evidence="7" id="KW-0966">Cell projection</keyword>
<evidence type="ECO:0000256" key="3">
    <source>
        <dbReference type="ARBA" id="ARBA00023143"/>
    </source>
</evidence>
<comment type="function">
    <text evidence="4">Flagellin is the subunit protein which polymerizes to form the filaments of bacterial flagella.</text>
</comment>
<evidence type="ECO:0000313" key="7">
    <source>
        <dbReference type="EMBL" id="SFH71178.1"/>
    </source>
</evidence>
<evidence type="ECO:0000256" key="4">
    <source>
        <dbReference type="RuleBase" id="RU362073"/>
    </source>
</evidence>
<dbReference type="STRING" id="69895.SAMN05192551_102291"/>
<dbReference type="EMBL" id="FOQA01000002">
    <property type="protein sequence ID" value="SFH71178.1"/>
    <property type="molecule type" value="Genomic_DNA"/>
</dbReference>
<dbReference type="InterPro" id="IPR042187">
    <property type="entry name" value="Flagellin_C_sub2"/>
</dbReference>
<feature type="domain" description="Flagellin C-terminal" evidence="6">
    <location>
        <begin position="567"/>
        <end position="649"/>
    </location>
</feature>
<evidence type="ECO:0000259" key="6">
    <source>
        <dbReference type="Pfam" id="PF00700"/>
    </source>
</evidence>
<dbReference type="RefSeq" id="WP_278280278.1">
    <property type="nucleotide sequence ID" value="NZ_FOQA01000002.1"/>
</dbReference>
<dbReference type="PANTHER" id="PTHR42792:SF2">
    <property type="entry name" value="FLAGELLIN"/>
    <property type="match status" value="1"/>
</dbReference>
<dbReference type="Gene3D" id="6.10.10.10">
    <property type="entry name" value="Flagellar export chaperone, C-terminal domain"/>
    <property type="match status" value="1"/>
</dbReference>
<dbReference type="GO" id="GO:0005198">
    <property type="term" value="F:structural molecule activity"/>
    <property type="evidence" value="ECO:0007669"/>
    <property type="project" value="UniProtKB-UniRule"/>
</dbReference>
<dbReference type="GO" id="GO:0005576">
    <property type="term" value="C:extracellular region"/>
    <property type="evidence" value="ECO:0007669"/>
    <property type="project" value="UniProtKB-SubCell"/>
</dbReference>
<feature type="domain" description="Flagellin N-terminal" evidence="5">
    <location>
        <begin position="3"/>
        <end position="139"/>
    </location>
</feature>
<keyword evidence="7" id="KW-0969">Cilium</keyword>
<dbReference type="Proteomes" id="UP000199287">
    <property type="component" value="Unassembled WGS sequence"/>
</dbReference>
<dbReference type="GO" id="GO:0009288">
    <property type="term" value="C:bacterial-type flagellum"/>
    <property type="evidence" value="ECO:0007669"/>
    <property type="project" value="UniProtKB-SubCell"/>
</dbReference>
<dbReference type="AlphaFoldDB" id="A0A1I3C9G8"/>
<dbReference type="InterPro" id="IPR001029">
    <property type="entry name" value="Flagellin_N"/>
</dbReference>
<organism evidence="7 8">
    <name type="scientific">Tindallia magadiensis</name>
    <dbReference type="NCBI Taxonomy" id="69895"/>
    <lineage>
        <taxon>Bacteria</taxon>
        <taxon>Bacillati</taxon>
        <taxon>Bacillota</taxon>
        <taxon>Clostridia</taxon>
        <taxon>Peptostreptococcales</taxon>
        <taxon>Tindalliaceae</taxon>
        <taxon>Tindallia</taxon>
    </lineage>
</organism>
<dbReference type="Pfam" id="PF00700">
    <property type="entry name" value="Flagellin_C"/>
    <property type="match status" value="1"/>
</dbReference>
<comment type="similarity">
    <text evidence="1 4">Belongs to the bacterial flagellin family.</text>
</comment>
<proteinExistence type="inferred from homology"/>
<dbReference type="PRINTS" id="PR00207">
    <property type="entry name" value="FLAGELLIN"/>
</dbReference>
<dbReference type="Gene3D" id="1.20.1330.10">
    <property type="entry name" value="f41 fragment of flagellin, N-terminal domain"/>
    <property type="match status" value="2"/>
</dbReference>
<protein>
    <recommendedName>
        <fullName evidence="2 4">Flagellin</fullName>
    </recommendedName>
</protein>
<dbReference type="PANTHER" id="PTHR42792">
    <property type="entry name" value="FLAGELLIN"/>
    <property type="match status" value="1"/>
</dbReference>
<evidence type="ECO:0000256" key="1">
    <source>
        <dbReference type="ARBA" id="ARBA00005709"/>
    </source>
</evidence>
<keyword evidence="3 4" id="KW-0975">Bacterial flagellum</keyword>
<accession>A0A1I3C9G8</accession>
<dbReference type="InterPro" id="IPR001492">
    <property type="entry name" value="Flagellin"/>
</dbReference>
<evidence type="ECO:0000259" key="5">
    <source>
        <dbReference type="Pfam" id="PF00669"/>
    </source>
</evidence>
<evidence type="ECO:0000256" key="2">
    <source>
        <dbReference type="ARBA" id="ARBA00020110"/>
    </source>
</evidence>
<gene>
    <name evidence="7" type="ORF">SAMN05192551_102291</name>
</gene>
<evidence type="ECO:0000313" key="8">
    <source>
        <dbReference type="Proteomes" id="UP000199287"/>
    </source>
</evidence>
<dbReference type="SUPFAM" id="SSF64518">
    <property type="entry name" value="Phase 1 flagellin"/>
    <property type="match status" value="1"/>
</dbReference>
<keyword evidence="7" id="KW-0282">Flagellum</keyword>
<name>A0A1I3C9G8_9FIRM</name>
<dbReference type="InterPro" id="IPR046358">
    <property type="entry name" value="Flagellin_C"/>
</dbReference>
<dbReference type="Pfam" id="PF00669">
    <property type="entry name" value="Flagellin_N"/>
    <property type="match status" value="1"/>
</dbReference>
<reference evidence="8" key="1">
    <citation type="submission" date="2016-10" db="EMBL/GenBank/DDBJ databases">
        <authorList>
            <person name="Varghese N."/>
            <person name="Submissions S."/>
        </authorList>
    </citation>
    <scope>NUCLEOTIDE SEQUENCE [LARGE SCALE GENOMIC DNA]</scope>
    <source>
        <strain evidence="8">Z-7934</strain>
    </source>
</reference>
<sequence>MRINHNIPALNAHRILNRNNNSASETMERLSSGRRINRAKDDAAGMAISEKMKTQIRGLRKASQNTLDGISLIQTAEGAMNEVHSMLQRMRELAVQSANGTTTDDDREAIQSEIDQLTSEVNRIANGTEFNTRNLLRGNEGPNSNTTVHRMSTGEAATIVSPYQIKGDADLSSEDMTITIDGEERVIRLASIDGSGSEEEQKNKMVEVINDAIGDLGNAILTSSGNIEIRSTSVGGNSNIEIEGTKLALHGFGLMSEEDYNDSDLKAQPITARGKAEVDTGYAEGSILFNEIPEAGSTLTIGGTKIEFFDSSVEPYTGSYRPIDISDGDGNPRDLDEIIDIITGMDFMGIDSIERDRISTPTNFEVITPSVAGTPGEYSFELLSQPVAGETITIGGVEFEFTNDDSGVEIGTDLDATIANLEAAINDEGTFDATTTGNPITITETDDSGTEDITVESTVGTYVDRIVFTATEEGFAGQSIFLEGTPKEFVANLQIGPNQGQGFRLSVGDIRAVQLNISSETPDGNTGVRGASYRQVKGVTDGLSEGMVEHSLNVSDEESATAAITVYNNAIIQVAQLRGELGAIQNRLEYTSANLDNTMENMTAALSRIEDADMALEMSEYTKMNVMMQAGTSMLAQANQQPQMVLQLLQG</sequence>
<keyword evidence="8" id="KW-1185">Reference proteome</keyword>
<keyword evidence="4" id="KW-0964">Secreted</keyword>
<comment type="subcellular location">
    <subcellularLocation>
        <location evidence="4">Secreted</location>
    </subcellularLocation>
    <subcellularLocation>
        <location evidence="4">Bacterial flagellum</location>
    </subcellularLocation>
</comment>